<dbReference type="Ensembl" id="ENSFCTT00005094056.1">
    <property type="protein sequence ID" value="ENSFCTP00005062368.1"/>
    <property type="gene ID" value="ENSFCTG00005034273.1"/>
</dbReference>
<keyword evidence="2" id="KW-1185">Reference proteome</keyword>
<evidence type="ECO:0000313" key="2">
    <source>
        <dbReference type="Proteomes" id="UP000823872"/>
    </source>
</evidence>
<reference evidence="1 2" key="1">
    <citation type="submission" date="2021-02" db="EMBL/GenBank/DDBJ databases">
        <title>Safari Cat Assemblies.</title>
        <authorList>
            <person name="Bredemeyer K.R."/>
            <person name="Murphy W.J."/>
        </authorList>
    </citation>
    <scope>NUCLEOTIDE SEQUENCE [LARGE SCALE GENOMIC DNA]</scope>
</reference>
<reference evidence="1" key="2">
    <citation type="submission" date="2025-08" db="UniProtKB">
        <authorList>
            <consortium name="Ensembl"/>
        </authorList>
    </citation>
    <scope>IDENTIFICATION</scope>
    <source>
        <strain evidence="1">breed Abyssinian</strain>
    </source>
</reference>
<proteinExistence type="predicted"/>
<accession>A0ABI8AT28</accession>
<dbReference type="Proteomes" id="UP000823872">
    <property type="component" value="Chromosome A2"/>
</dbReference>
<name>A0ABI8AT28_FELCA</name>
<sequence>MARSPFLRLDGTPLGGQTRCEVRIRLHALIRRGAGAAGVWAAMRSPPVSAEEQRCFRARASTPSGKVPSGAIAGPEGSICALRTLHTVLQSGCTGLHSHQQCKRVPLSPRPRQLVFPELWISAAPNCGRWGLTVVLTCVSLMLSDAEHLFMCLVAIRMASSEKQLSRPSARFCQRCHFQTSLYKDPRPASQYPC</sequence>
<dbReference type="GeneTree" id="ENSGT01000000214694"/>
<evidence type="ECO:0000313" key="1">
    <source>
        <dbReference type="Ensembl" id="ENSFCTP00005062368.1"/>
    </source>
</evidence>
<protein>
    <submittedName>
        <fullName evidence="1">Uncharacterized protein</fullName>
    </submittedName>
</protein>
<reference evidence="1" key="3">
    <citation type="submission" date="2025-09" db="UniProtKB">
        <authorList>
            <consortium name="Ensembl"/>
        </authorList>
    </citation>
    <scope>IDENTIFICATION</scope>
    <source>
        <strain evidence="1">breed Abyssinian</strain>
    </source>
</reference>
<organism evidence="1 2">
    <name type="scientific">Felis catus</name>
    <name type="common">Cat</name>
    <name type="synonym">Felis silvestris catus</name>
    <dbReference type="NCBI Taxonomy" id="9685"/>
    <lineage>
        <taxon>Eukaryota</taxon>
        <taxon>Metazoa</taxon>
        <taxon>Chordata</taxon>
        <taxon>Craniata</taxon>
        <taxon>Vertebrata</taxon>
        <taxon>Euteleostomi</taxon>
        <taxon>Mammalia</taxon>
        <taxon>Eutheria</taxon>
        <taxon>Laurasiatheria</taxon>
        <taxon>Carnivora</taxon>
        <taxon>Feliformia</taxon>
        <taxon>Felidae</taxon>
        <taxon>Felinae</taxon>
        <taxon>Felis</taxon>
    </lineage>
</organism>